<dbReference type="InterPro" id="IPR035940">
    <property type="entry name" value="CAP_sf"/>
</dbReference>
<dbReference type="Proteomes" id="UP001596143">
    <property type="component" value="Unassembled WGS sequence"/>
</dbReference>
<dbReference type="RefSeq" id="WP_270897610.1">
    <property type="nucleotide sequence ID" value="NZ_JBHSPF010000065.1"/>
</dbReference>
<evidence type="ECO:0000313" key="3">
    <source>
        <dbReference type="EMBL" id="MFC5629629.1"/>
    </source>
</evidence>
<organism evidence="3 4">
    <name type="scientific">Aliibacillus thermotolerans</name>
    <dbReference type="NCBI Taxonomy" id="1834418"/>
    <lineage>
        <taxon>Bacteria</taxon>
        <taxon>Bacillati</taxon>
        <taxon>Bacillota</taxon>
        <taxon>Bacilli</taxon>
        <taxon>Bacillales</taxon>
        <taxon>Bacillaceae</taxon>
        <taxon>Aliibacillus</taxon>
    </lineage>
</organism>
<dbReference type="Gene3D" id="3.40.33.10">
    <property type="entry name" value="CAP"/>
    <property type="match status" value="1"/>
</dbReference>
<protein>
    <submittedName>
        <fullName evidence="3">CAP domain-containing protein</fullName>
    </submittedName>
</protein>
<evidence type="ECO:0000256" key="1">
    <source>
        <dbReference type="SAM" id="SignalP"/>
    </source>
</evidence>
<reference evidence="4" key="1">
    <citation type="journal article" date="2019" name="Int. J. Syst. Evol. Microbiol.">
        <title>The Global Catalogue of Microorganisms (GCM) 10K type strain sequencing project: providing services to taxonomists for standard genome sequencing and annotation.</title>
        <authorList>
            <consortium name="The Broad Institute Genomics Platform"/>
            <consortium name="The Broad Institute Genome Sequencing Center for Infectious Disease"/>
            <person name="Wu L."/>
            <person name="Ma J."/>
        </authorList>
    </citation>
    <scope>NUCLEOTIDE SEQUENCE [LARGE SCALE GENOMIC DNA]</scope>
    <source>
        <strain evidence="4">CGMCC 1.15790</strain>
    </source>
</reference>
<feature type="signal peptide" evidence="1">
    <location>
        <begin position="1"/>
        <end position="20"/>
    </location>
</feature>
<evidence type="ECO:0000313" key="4">
    <source>
        <dbReference type="Proteomes" id="UP001596143"/>
    </source>
</evidence>
<comment type="caution">
    <text evidence="3">The sequence shown here is derived from an EMBL/GenBank/DDBJ whole genome shotgun (WGS) entry which is preliminary data.</text>
</comment>
<gene>
    <name evidence="3" type="ORF">ACFPTR_12285</name>
</gene>
<dbReference type="EMBL" id="JBHSPF010000065">
    <property type="protein sequence ID" value="MFC5629629.1"/>
    <property type="molecule type" value="Genomic_DNA"/>
</dbReference>
<dbReference type="PANTHER" id="PTHR31157">
    <property type="entry name" value="SCP DOMAIN-CONTAINING PROTEIN"/>
    <property type="match status" value="1"/>
</dbReference>
<feature type="domain" description="SCP" evidence="2">
    <location>
        <begin position="38"/>
        <end position="148"/>
    </location>
</feature>
<keyword evidence="1" id="KW-0732">Signal</keyword>
<dbReference type="PANTHER" id="PTHR31157:SF1">
    <property type="entry name" value="SCP DOMAIN-CONTAINING PROTEIN"/>
    <property type="match status" value="1"/>
</dbReference>
<sequence>MKHLLIWTFVLFLSSCHIKADESSVENIKNETKNTIVQLTNEQRVEHGLKPLQWAEDASIAAQAKSDDMAKNQYFAHESPVYGDFVGLLEAYEVEYHLAAENLAVGQKTPEDAVIGWMNSKGHRENILHEEMTHIGVGYDEEGKYWTQILLKK</sequence>
<name>A0ABW0UA23_9BACI</name>
<dbReference type="SUPFAM" id="SSF55797">
    <property type="entry name" value="PR-1-like"/>
    <property type="match status" value="1"/>
</dbReference>
<dbReference type="CDD" id="cd05379">
    <property type="entry name" value="CAP_bacterial"/>
    <property type="match status" value="1"/>
</dbReference>
<dbReference type="InterPro" id="IPR014044">
    <property type="entry name" value="CAP_dom"/>
</dbReference>
<accession>A0ABW0UA23</accession>
<dbReference type="PROSITE" id="PS51257">
    <property type="entry name" value="PROKAR_LIPOPROTEIN"/>
    <property type="match status" value="1"/>
</dbReference>
<feature type="chain" id="PRO_5047107563" evidence="1">
    <location>
        <begin position="21"/>
        <end position="153"/>
    </location>
</feature>
<evidence type="ECO:0000259" key="2">
    <source>
        <dbReference type="Pfam" id="PF00188"/>
    </source>
</evidence>
<proteinExistence type="predicted"/>
<dbReference type="Pfam" id="PF00188">
    <property type="entry name" value="CAP"/>
    <property type="match status" value="1"/>
</dbReference>
<keyword evidence="4" id="KW-1185">Reference proteome</keyword>